<dbReference type="OrthoDB" id="9803470at2"/>
<feature type="domain" description="RNA polymerase sigma factor 70 region 4 type 2" evidence="8">
    <location>
        <begin position="121"/>
        <end position="172"/>
    </location>
</feature>
<dbReference type="InterPro" id="IPR013324">
    <property type="entry name" value="RNA_pol_sigma_r3/r4-like"/>
</dbReference>
<evidence type="ECO:0000256" key="4">
    <source>
        <dbReference type="ARBA" id="ARBA00023125"/>
    </source>
</evidence>
<protein>
    <recommendedName>
        <fullName evidence="6">RNA polymerase sigma factor</fullName>
    </recommendedName>
</protein>
<dbReference type="InterPro" id="IPR036388">
    <property type="entry name" value="WH-like_DNA-bd_sf"/>
</dbReference>
<dbReference type="GO" id="GO:0006352">
    <property type="term" value="P:DNA-templated transcription initiation"/>
    <property type="evidence" value="ECO:0007669"/>
    <property type="project" value="InterPro"/>
</dbReference>
<evidence type="ECO:0000313" key="9">
    <source>
        <dbReference type="EMBL" id="RYB05019.1"/>
    </source>
</evidence>
<accession>A0A4Q2RDN2</accession>
<evidence type="ECO:0000259" key="7">
    <source>
        <dbReference type="Pfam" id="PF04542"/>
    </source>
</evidence>
<dbReference type="Pfam" id="PF08281">
    <property type="entry name" value="Sigma70_r4_2"/>
    <property type="match status" value="1"/>
</dbReference>
<dbReference type="RefSeq" id="WP_129219257.1">
    <property type="nucleotide sequence ID" value="NZ_QYBC01000008.1"/>
</dbReference>
<reference evidence="9 10" key="1">
    <citation type="submission" date="2018-09" db="EMBL/GenBank/DDBJ databases">
        <authorList>
            <person name="Grouzdev D.S."/>
            <person name="Krutkina M.S."/>
        </authorList>
    </citation>
    <scope>NUCLEOTIDE SEQUENCE [LARGE SCALE GENOMIC DNA]</scope>
    <source>
        <strain evidence="9 10">RmlP001</strain>
    </source>
</reference>
<dbReference type="PANTHER" id="PTHR43133">
    <property type="entry name" value="RNA POLYMERASE ECF-TYPE SIGMA FACTO"/>
    <property type="match status" value="1"/>
</dbReference>
<keyword evidence="10" id="KW-1185">Reference proteome</keyword>
<gene>
    <name evidence="9" type="ORF">D3272_11185</name>
</gene>
<dbReference type="Gene3D" id="1.10.1740.10">
    <property type="match status" value="1"/>
</dbReference>
<evidence type="ECO:0000313" key="10">
    <source>
        <dbReference type="Proteomes" id="UP000289411"/>
    </source>
</evidence>
<comment type="similarity">
    <text evidence="1 6">Belongs to the sigma-70 factor family. ECF subfamily.</text>
</comment>
<evidence type="ECO:0000256" key="3">
    <source>
        <dbReference type="ARBA" id="ARBA00023082"/>
    </source>
</evidence>
<dbReference type="Proteomes" id="UP000289411">
    <property type="component" value="Unassembled WGS sequence"/>
</dbReference>
<keyword evidence="2 6" id="KW-0805">Transcription regulation</keyword>
<dbReference type="InterPro" id="IPR013325">
    <property type="entry name" value="RNA_pol_sigma_r2"/>
</dbReference>
<proteinExistence type="inferred from homology"/>
<evidence type="ECO:0000256" key="1">
    <source>
        <dbReference type="ARBA" id="ARBA00010641"/>
    </source>
</evidence>
<evidence type="ECO:0000259" key="8">
    <source>
        <dbReference type="Pfam" id="PF08281"/>
    </source>
</evidence>
<evidence type="ECO:0000256" key="6">
    <source>
        <dbReference type="RuleBase" id="RU000716"/>
    </source>
</evidence>
<dbReference type="GO" id="GO:0003677">
    <property type="term" value="F:DNA binding"/>
    <property type="evidence" value="ECO:0007669"/>
    <property type="project" value="UniProtKB-KW"/>
</dbReference>
<evidence type="ECO:0000256" key="5">
    <source>
        <dbReference type="ARBA" id="ARBA00023163"/>
    </source>
</evidence>
<keyword evidence="3 6" id="KW-0731">Sigma factor</keyword>
<dbReference type="GO" id="GO:0016987">
    <property type="term" value="F:sigma factor activity"/>
    <property type="evidence" value="ECO:0007669"/>
    <property type="project" value="UniProtKB-KW"/>
</dbReference>
<dbReference type="InterPro" id="IPR039425">
    <property type="entry name" value="RNA_pol_sigma-70-like"/>
</dbReference>
<dbReference type="NCBIfam" id="TIGR02937">
    <property type="entry name" value="sigma70-ECF"/>
    <property type="match status" value="1"/>
</dbReference>
<feature type="domain" description="RNA polymerase sigma-70 region 2" evidence="7">
    <location>
        <begin position="34"/>
        <end position="95"/>
    </location>
</feature>
<dbReference type="PROSITE" id="PS01063">
    <property type="entry name" value="SIGMA70_ECF"/>
    <property type="match status" value="1"/>
</dbReference>
<dbReference type="Pfam" id="PF04542">
    <property type="entry name" value="Sigma70_r2"/>
    <property type="match status" value="1"/>
</dbReference>
<keyword evidence="4 6" id="KW-0238">DNA-binding</keyword>
<dbReference type="AlphaFoldDB" id="A0A4Q2RDN2"/>
<dbReference type="SUPFAM" id="SSF88659">
    <property type="entry name" value="Sigma3 and sigma4 domains of RNA polymerase sigma factors"/>
    <property type="match status" value="1"/>
</dbReference>
<organism evidence="9 10">
    <name type="scientific">Lichenibacterium ramalinae</name>
    <dbReference type="NCBI Taxonomy" id="2316527"/>
    <lineage>
        <taxon>Bacteria</taxon>
        <taxon>Pseudomonadati</taxon>
        <taxon>Pseudomonadota</taxon>
        <taxon>Alphaproteobacteria</taxon>
        <taxon>Hyphomicrobiales</taxon>
        <taxon>Lichenihabitantaceae</taxon>
        <taxon>Lichenibacterium</taxon>
    </lineage>
</organism>
<dbReference type="CDD" id="cd06171">
    <property type="entry name" value="Sigma70_r4"/>
    <property type="match status" value="1"/>
</dbReference>
<reference evidence="9 10" key="2">
    <citation type="submission" date="2019-02" db="EMBL/GenBank/DDBJ databases">
        <title>'Lichenibacterium ramalinii' gen. nov. sp. nov., 'Lichenibacterium minor' gen. nov. sp. nov.</title>
        <authorList>
            <person name="Pankratov T."/>
        </authorList>
    </citation>
    <scope>NUCLEOTIDE SEQUENCE [LARGE SCALE GENOMIC DNA]</scope>
    <source>
        <strain evidence="9 10">RmlP001</strain>
    </source>
</reference>
<dbReference type="NCBIfam" id="NF009199">
    <property type="entry name" value="PRK12547.1"/>
    <property type="match status" value="1"/>
</dbReference>
<dbReference type="InterPro" id="IPR013249">
    <property type="entry name" value="RNA_pol_sigma70_r4_t2"/>
</dbReference>
<evidence type="ECO:0000256" key="2">
    <source>
        <dbReference type="ARBA" id="ARBA00023015"/>
    </source>
</evidence>
<dbReference type="EMBL" id="QYBC01000008">
    <property type="protein sequence ID" value="RYB05019.1"/>
    <property type="molecule type" value="Genomic_DNA"/>
</dbReference>
<dbReference type="InterPro" id="IPR014284">
    <property type="entry name" value="RNA_pol_sigma-70_dom"/>
</dbReference>
<name>A0A4Q2RDN2_9HYPH</name>
<dbReference type="PANTHER" id="PTHR43133:SF25">
    <property type="entry name" value="RNA POLYMERASE SIGMA FACTOR RFAY-RELATED"/>
    <property type="match status" value="1"/>
</dbReference>
<dbReference type="InterPro" id="IPR000838">
    <property type="entry name" value="RNA_pol_sigma70_ECF_CS"/>
</dbReference>
<sequence length="205" mass="22487">MSTPTGEAQTGETEALSGEAAAKRLKDEMLGTIPSLRAFAFSLCGNGDRADDLVQETLMKAWINQNSFTHGTSMSAWLFTILRNVFYSEYRKRRREVEDAEGTMAARLVSVPEQNGHMDLQDLRSALAKLPPEQREALILVGGSGFAYEEAAQICGCALGTLKSRVNRARTAIANLMAIESTGDVGRPEWHAMGDLGSIMMWERN</sequence>
<keyword evidence="5 6" id="KW-0804">Transcription</keyword>
<dbReference type="InterPro" id="IPR007627">
    <property type="entry name" value="RNA_pol_sigma70_r2"/>
</dbReference>
<dbReference type="Gene3D" id="1.10.10.10">
    <property type="entry name" value="Winged helix-like DNA-binding domain superfamily/Winged helix DNA-binding domain"/>
    <property type="match status" value="1"/>
</dbReference>
<comment type="caution">
    <text evidence="9">The sequence shown here is derived from an EMBL/GenBank/DDBJ whole genome shotgun (WGS) entry which is preliminary data.</text>
</comment>
<dbReference type="SUPFAM" id="SSF88946">
    <property type="entry name" value="Sigma2 domain of RNA polymerase sigma factors"/>
    <property type="match status" value="1"/>
</dbReference>